<dbReference type="PROSITE" id="PS00893">
    <property type="entry name" value="NUDIX_BOX"/>
    <property type="match status" value="1"/>
</dbReference>
<evidence type="ECO:0000256" key="2">
    <source>
        <dbReference type="ARBA" id="ARBA00022801"/>
    </source>
</evidence>
<proteinExistence type="predicted"/>
<feature type="domain" description="Nudix hydrolase" evidence="3">
    <location>
        <begin position="42"/>
        <end position="173"/>
    </location>
</feature>
<dbReference type="RefSeq" id="WP_096179062.1">
    <property type="nucleotide sequence ID" value="NZ_NRGQ01000035.1"/>
</dbReference>
<comment type="caution">
    <text evidence="4">The sequence shown here is derived from an EMBL/GenBank/DDBJ whole genome shotgun (WGS) entry which is preliminary data.</text>
</comment>
<dbReference type="InterPro" id="IPR000086">
    <property type="entry name" value="NUDIX_hydrolase_dom"/>
</dbReference>
<dbReference type="Gene3D" id="3.90.79.10">
    <property type="entry name" value="Nucleoside Triphosphate Pyrophosphohydrolase"/>
    <property type="match status" value="1"/>
</dbReference>
<gene>
    <name evidence="4" type="ORF">CIK65_17660</name>
</gene>
<protein>
    <submittedName>
        <fullName evidence="4">NTP pyrophosphohydrolase</fullName>
    </submittedName>
</protein>
<comment type="cofactor">
    <cofactor evidence="1">
        <name>Mg(2+)</name>
        <dbReference type="ChEBI" id="CHEBI:18420"/>
    </cofactor>
</comment>
<dbReference type="SUPFAM" id="SSF55811">
    <property type="entry name" value="Nudix"/>
    <property type="match status" value="1"/>
</dbReference>
<dbReference type="GO" id="GO:0006753">
    <property type="term" value="P:nucleoside phosphate metabolic process"/>
    <property type="evidence" value="ECO:0007669"/>
    <property type="project" value="TreeGrafter"/>
</dbReference>
<dbReference type="GO" id="GO:0016787">
    <property type="term" value="F:hydrolase activity"/>
    <property type="evidence" value="ECO:0007669"/>
    <property type="project" value="UniProtKB-KW"/>
</dbReference>
<dbReference type="PANTHER" id="PTHR11839:SF18">
    <property type="entry name" value="NUDIX HYDROLASE DOMAIN-CONTAINING PROTEIN"/>
    <property type="match status" value="1"/>
</dbReference>
<dbReference type="EMBL" id="NRGQ01000035">
    <property type="protein sequence ID" value="PCC41440.1"/>
    <property type="molecule type" value="Genomic_DNA"/>
</dbReference>
<dbReference type="GO" id="GO:0019693">
    <property type="term" value="P:ribose phosphate metabolic process"/>
    <property type="evidence" value="ECO:0007669"/>
    <property type="project" value="TreeGrafter"/>
</dbReference>
<dbReference type="Pfam" id="PF00293">
    <property type="entry name" value="NUDIX"/>
    <property type="match status" value="1"/>
</dbReference>
<keyword evidence="2 4" id="KW-0378">Hydrolase</keyword>
<evidence type="ECO:0000259" key="3">
    <source>
        <dbReference type="PROSITE" id="PS51462"/>
    </source>
</evidence>
<dbReference type="Proteomes" id="UP000218620">
    <property type="component" value="Unassembled WGS sequence"/>
</dbReference>
<reference evidence="4 5" key="1">
    <citation type="journal article" date="2017" name="Elife">
        <title>Extensive horizontal gene transfer in cheese-associated bacteria.</title>
        <authorList>
            <person name="Bonham K.S."/>
            <person name="Wolfe B.E."/>
            <person name="Dutton R.J."/>
        </authorList>
    </citation>
    <scope>NUCLEOTIDE SEQUENCE [LARGE SCALE GENOMIC DNA]</scope>
    <source>
        <strain evidence="4 5">962_8</strain>
    </source>
</reference>
<dbReference type="PROSITE" id="PS51462">
    <property type="entry name" value="NUDIX"/>
    <property type="match status" value="1"/>
</dbReference>
<sequence length="191" mass="21091">MMTQRETKWETVDRLLVHEGRVVLFDHTAALPDGSKLHYEVDESVAFAAAVLVVSGDQVLVTRQYRYPIDRWIFDLPAGGAEDGEEPIDTARRELEEETGIVPASLVPLHTFFLNPGRARWPVHLFFSSEVEAMGAAAGDDPAEQVSAVWLRVDELDSLIAKGEILDPTLIIARTMAASQGLMSPLKPLDL</sequence>
<evidence type="ECO:0000313" key="5">
    <source>
        <dbReference type="Proteomes" id="UP000218620"/>
    </source>
</evidence>
<accession>A0A2A3YQ71</accession>
<name>A0A2A3YQ71_BREAU</name>
<evidence type="ECO:0000256" key="1">
    <source>
        <dbReference type="ARBA" id="ARBA00001946"/>
    </source>
</evidence>
<dbReference type="AlphaFoldDB" id="A0A2A3YQ71"/>
<dbReference type="InterPro" id="IPR015797">
    <property type="entry name" value="NUDIX_hydrolase-like_dom_sf"/>
</dbReference>
<dbReference type="PANTHER" id="PTHR11839">
    <property type="entry name" value="UDP/ADP-SUGAR PYROPHOSPHATASE"/>
    <property type="match status" value="1"/>
</dbReference>
<dbReference type="GO" id="GO:0005829">
    <property type="term" value="C:cytosol"/>
    <property type="evidence" value="ECO:0007669"/>
    <property type="project" value="TreeGrafter"/>
</dbReference>
<evidence type="ECO:0000313" key="4">
    <source>
        <dbReference type="EMBL" id="PCC41440.1"/>
    </source>
</evidence>
<dbReference type="InterPro" id="IPR020084">
    <property type="entry name" value="NUDIX_hydrolase_CS"/>
</dbReference>
<organism evidence="4 5">
    <name type="scientific">Brevibacterium aurantiacum</name>
    <dbReference type="NCBI Taxonomy" id="273384"/>
    <lineage>
        <taxon>Bacteria</taxon>
        <taxon>Bacillati</taxon>
        <taxon>Actinomycetota</taxon>
        <taxon>Actinomycetes</taxon>
        <taxon>Micrococcales</taxon>
        <taxon>Brevibacteriaceae</taxon>
        <taxon>Brevibacterium</taxon>
    </lineage>
</organism>
<dbReference type="CDD" id="cd03424">
    <property type="entry name" value="NUDIX_ADPRase_Nudt5_UGPPase_Nudt14"/>
    <property type="match status" value="1"/>
</dbReference>